<name>A0A854QF05_CRYNE</name>
<keyword evidence="3 6" id="KW-0812">Transmembrane</keyword>
<evidence type="ECO:0000256" key="3">
    <source>
        <dbReference type="ARBA" id="ARBA00022692"/>
    </source>
</evidence>
<dbReference type="Proteomes" id="UP000199727">
    <property type="component" value="Unassembled WGS sequence"/>
</dbReference>
<dbReference type="GO" id="GO:0005886">
    <property type="term" value="C:plasma membrane"/>
    <property type="evidence" value="ECO:0007669"/>
    <property type="project" value="TreeGrafter"/>
</dbReference>
<feature type="transmembrane region" description="Helical" evidence="6">
    <location>
        <begin position="358"/>
        <end position="379"/>
    </location>
</feature>
<feature type="transmembrane region" description="Helical" evidence="6">
    <location>
        <begin position="162"/>
        <end position="181"/>
    </location>
</feature>
<dbReference type="EMBL" id="AMKT01000041">
    <property type="protein sequence ID" value="OXG21979.1"/>
    <property type="molecule type" value="Genomic_DNA"/>
</dbReference>
<evidence type="ECO:0000256" key="6">
    <source>
        <dbReference type="SAM" id="Phobius"/>
    </source>
</evidence>
<dbReference type="PROSITE" id="PS50850">
    <property type="entry name" value="MFS"/>
    <property type="match status" value="1"/>
</dbReference>
<sequence>MDVAGITGGAEGYKSGRGKRKSFFCTFFFFFIITDHKREQYIDLHTVGELRVIIVAMRLPWIKKNVDLEPKTGDEPHDSNFIEKKLGLSKKGAIFAAGASLFSDGYANASIGPATTIIKTYVYPDLFESRPVNSRLLPAIAFAGIIVGQLSFGWISDKVGRKFGMLLCTGIVFVFSALQAASKGVGGAQGTINALIAYRFLVGIGIGGEYPTGSVAAAENTEDPDIPKASQQRLFVLATNSMIDAAFVISYFVCLVLLWIFGMNHLNAVWRMTLGLGCVPPLFLFYFRLKMKEPESYEKYSMKHTRIPYWLIIKRYWVKLAAVSITWFLYDWITYPFGLYATPITDAADPNGTLYTSIGWGCLINFFYLPGTLFGAFIVDYLGPKYCMIFGLCMQAIFGFVLSGCYNLLTQPHRIAGFAILYGFFLSFGEVGPGNNLGLLASKAIGPTAARGQLYGIAAAVGKVGAFIGTYTFPQIQASFGKHGQYAEDTGVFYLGSALALVSALITLIFIPNIQPDAMHDEDIAFREYLEANGFDTSKMGLKDSASDVEVGDGSGDEKNNKISNERIETHALAI</sequence>
<dbReference type="InterPro" id="IPR005828">
    <property type="entry name" value="MFS_sugar_transport-like"/>
</dbReference>
<keyword evidence="5 6" id="KW-0472">Membrane</keyword>
<dbReference type="SUPFAM" id="SSF103473">
    <property type="entry name" value="MFS general substrate transporter"/>
    <property type="match status" value="1"/>
</dbReference>
<dbReference type="Pfam" id="PF00083">
    <property type="entry name" value="Sugar_tr"/>
    <property type="match status" value="2"/>
</dbReference>
<dbReference type="GO" id="GO:0046943">
    <property type="term" value="F:carboxylic acid transmembrane transporter activity"/>
    <property type="evidence" value="ECO:0007669"/>
    <property type="project" value="TreeGrafter"/>
</dbReference>
<keyword evidence="2" id="KW-0813">Transport</keyword>
<reference evidence="8 9" key="1">
    <citation type="submission" date="2017-06" db="EMBL/GenBank/DDBJ databases">
        <title>Global population genomics of the pathogenic fungus Cryptococcus neoformans var. grubii.</title>
        <authorList>
            <person name="Cuomo C."/>
            <person name="Litvintseva A."/>
            <person name="Chen Y."/>
            <person name="Young S."/>
            <person name="Zeng Q."/>
            <person name="Chapman S."/>
            <person name="Gujja S."/>
            <person name="Saif S."/>
            <person name="Birren B."/>
        </authorList>
    </citation>
    <scope>NUCLEOTIDE SEQUENCE [LARGE SCALE GENOMIC DNA]</scope>
    <source>
        <strain evidence="8 9">Tu259-1</strain>
    </source>
</reference>
<dbReference type="Gene3D" id="1.20.1250.20">
    <property type="entry name" value="MFS general substrate transporter like domains"/>
    <property type="match status" value="1"/>
</dbReference>
<dbReference type="InterPro" id="IPR020846">
    <property type="entry name" value="MFS_dom"/>
</dbReference>
<dbReference type="OrthoDB" id="2261376at2759"/>
<evidence type="ECO:0000256" key="1">
    <source>
        <dbReference type="ARBA" id="ARBA00004141"/>
    </source>
</evidence>
<feature type="domain" description="Major facilitator superfamily (MFS) profile" evidence="7">
    <location>
        <begin position="93"/>
        <end position="515"/>
    </location>
</feature>
<feature type="transmembrane region" description="Helical" evidence="6">
    <location>
        <begin position="268"/>
        <end position="287"/>
    </location>
</feature>
<evidence type="ECO:0000256" key="2">
    <source>
        <dbReference type="ARBA" id="ARBA00022448"/>
    </source>
</evidence>
<comment type="subcellular location">
    <subcellularLocation>
        <location evidence="1">Membrane</location>
        <topology evidence="1">Multi-pass membrane protein</topology>
    </subcellularLocation>
</comment>
<evidence type="ECO:0000313" key="9">
    <source>
        <dbReference type="Proteomes" id="UP000199727"/>
    </source>
</evidence>
<organism evidence="8 9">
    <name type="scientific">Cryptococcus neoformans Tu259-1</name>
    <dbReference type="NCBI Taxonomy" id="1230072"/>
    <lineage>
        <taxon>Eukaryota</taxon>
        <taxon>Fungi</taxon>
        <taxon>Dikarya</taxon>
        <taxon>Basidiomycota</taxon>
        <taxon>Agaricomycotina</taxon>
        <taxon>Tremellomycetes</taxon>
        <taxon>Tremellales</taxon>
        <taxon>Cryptococcaceae</taxon>
        <taxon>Cryptococcus</taxon>
        <taxon>Cryptococcus neoformans species complex</taxon>
    </lineage>
</organism>
<feature type="transmembrane region" description="Helical" evidence="6">
    <location>
        <begin position="415"/>
        <end position="433"/>
    </location>
</feature>
<dbReference type="PANTHER" id="PTHR23508:SF10">
    <property type="entry name" value="CARBOXYLIC ACID TRANSPORTER PROTEIN HOMOLOG"/>
    <property type="match status" value="1"/>
</dbReference>
<gene>
    <name evidence="8" type="ORF">C361_03406</name>
</gene>
<proteinExistence type="predicted"/>
<dbReference type="FunFam" id="1.20.1250.20:FF:000140">
    <property type="entry name" value="Putative MFS phospholipid transporter"/>
    <property type="match status" value="1"/>
</dbReference>
<dbReference type="InterPro" id="IPR036259">
    <property type="entry name" value="MFS_trans_sf"/>
</dbReference>
<feature type="transmembrane region" description="Helical" evidence="6">
    <location>
        <begin position="386"/>
        <end position="409"/>
    </location>
</feature>
<feature type="transmembrane region" description="Helical" evidence="6">
    <location>
        <begin position="454"/>
        <end position="473"/>
    </location>
</feature>
<dbReference type="AlphaFoldDB" id="A0A854QF05"/>
<feature type="transmembrane region" description="Helical" evidence="6">
    <location>
        <begin position="493"/>
        <end position="511"/>
    </location>
</feature>
<protein>
    <submittedName>
        <fullName evidence="8">Phospholipid transporter</fullName>
    </submittedName>
</protein>
<evidence type="ECO:0000256" key="4">
    <source>
        <dbReference type="ARBA" id="ARBA00022989"/>
    </source>
</evidence>
<dbReference type="PANTHER" id="PTHR23508">
    <property type="entry name" value="CARBOXYLIC ACID TRANSPORTER PROTEIN HOMOLOG"/>
    <property type="match status" value="1"/>
</dbReference>
<keyword evidence="4 6" id="KW-1133">Transmembrane helix</keyword>
<evidence type="ECO:0000256" key="5">
    <source>
        <dbReference type="ARBA" id="ARBA00023136"/>
    </source>
</evidence>
<evidence type="ECO:0000259" key="7">
    <source>
        <dbReference type="PROSITE" id="PS50850"/>
    </source>
</evidence>
<evidence type="ECO:0000313" key="8">
    <source>
        <dbReference type="EMBL" id="OXG21979.1"/>
    </source>
</evidence>
<feature type="transmembrane region" description="Helical" evidence="6">
    <location>
        <begin position="234"/>
        <end position="262"/>
    </location>
</feature>
<comment type="caution">
    <text evidence="8">The sequence shown here is derived from an EMBL/GenBank/DDBJ whole genome shotgun (WGS) entry which is preliminary data.</text>
</comment>
<feature type="transmembrane region" description="Helical" evidence="6">
    <location>
        <begin position="136"/>
        <end position="156"/>
    </location>
</feature>
<accession>A0A854QF05</accession>